<dbReference type="InterPro" id="IPR036612">
    <property type="entry name" value="KH_dom_type_1_sf"/>
</dbReference>
<comment type="similarity">
    <text evidence="2">Belongs to the PhoH family.</text>
</comment>
<comment type="subcellular location">
    <subcellularLocation>
        <location evidence="1">Cytoplasm</location>
    </subcellularLocation>
</comment>
<dbReference type="Pfam" id="PF00013">
    <property type="entry name" value="KH_1"/>
    <property type="match status" value="1"/>
</dbReference>
<evidence type="ECO:0000256" key="4">
    <source>
        <dbReference type="ARBA" id="ARBA00022741"/>
    </source>
</evidence>
<feature type="region of interest" description="Disordered" evidence="7">
    <location>
        <begin position="698"/>
        <end position="724"/>
    </location>
</feature>
<dbReference type="InterPro" id="IPR027434">
    <property type="entry name" value="Homing_endonucl"/>
</dbReference>
<evidence type="ECO:0000256" key="2">
    <source>
        <dbReference type="ARBA" id="ARBA00010393"/>
    </source>
</evidence>
<dbReference type="Proteomes" id="UP001401887">
    <property type="component" value="Unassembled WGS sequence"/>
</dbReference>
<evidence type="ECO:0000256" key="5">
    <source>
        <dbReference type="ARBA" id="ARBA00022840"/>
    </source>
</evidence>
<evidence type="ECO:0000256" key="6">
    <source>
        <dbReference type="ARBA" id="ARBA00039970"/>
    </source>
</evidence>
<dbReference type="InterPro" id="IPR004088">
    <property type="entry name" value="KH_dom_type_1"/>
</dbReference>
<dbReference type="Pfam" id="PF02562">
    <property type="entry name" value="PhoH"/>
    <property type="match status" value="2"/>
</dbReference>
<sequence length="724" mass="78320">MTERTPGQPAPVPSAKTEAQSGGTTATLHLANQREAFALLGAGDANLRRMRELTPAKIIARGETVTITGDSADVQAAERMVRDALDVVRTGGELTPESLLRSARLSGEGRSLAAETQVSGLSLPRGLKPKTPGQKTYLEKIENADITFGVGPAGTGKTYLAVAMAVQALKAKKVKRIILTRPAVEAGERLGFLPGDLQAKIDPYLRPLYDALYDMLDQEKFESYLTSGVIEVAPLAFMRGRAQPLTSQVLTPLGWREMGSLEVGDHVIGSDGRPTRVLGVYPQGEKDSYRVTFSDGSSVECCEEHLWTVYTASDKRRGQPGRVLETREMMGNLKAAHQYRYEIPMLSAPAELPEQPVPLDPYALGLLLGDGCTTCTTTPSFSTADPELVTALEAALNPVEAEPVLALTHRGAYDYTLRHTAGGRGGLRVANPITTALRELGLSGKTSSQKFVPQAYKQNAPAVRLAVLQGLLDTDGGPVTQEGRTCRIQYTTTSARLADDVTELVQSLGGVAHRRVRAAEGRTSGHAHGRPVAYRHDAHVLDIRLPAGIAPFRLTRKAERYAAHGGGRPMRFITSIERVGRAPMQCIRVAAADALYVTEHHIVTHNTLNDAFVILDEAQNTTGEQMKMFLTRMGFSSKVVVTGDVTQIDLPRHVTSGLAVAKRVLSRIEGIAWHEFTDVDVVRHPLVGKIIRAYEQAEDAEQDKRAARRGEFASIPEAEGDAEG</sequence>
<reference evidence="9 10" key="1">
    <citation type="submission" date="2024-02" db="EMBL/GenBank/DDBJ databases">
        <title>Deinococcus carri NBRC 110142.</title>
        <authorList>
            <person name="Ichikawa N."/>
            <person name="Katano-Makiyama Y."/>
            <person name="Hidaka K."/>
        </authorList>
    </citation>
    <scope>NUCLEOTIDE SEQUENCE [LARGE SCALE GENOMIC DNA]</scope>
    <source>
        <strain evidence="9 10">NBRC 110142</strain>
    </source>
</reference>
<proteinExistence type="inferred from homology"/>
<keyword evidence="5" id="KW-0067">ATP-binding</keyword>
<dbReference type="InterPro" id="IPR004860">
    <property type="entry name" value="LAGLIDADG_dom"/>
</dbReference>
<comment type="caution">
    <text evidence="9">The sequence shown here is derived from an EMBL/GenBank/DDBJ whole genome shotgun (WGS) entry which is preliminary data.</text>
</comment>
<organism evidence="9 10">
    <name type="scientific">Deinococcus carri</name>
    <dbReference type="NCBI Taxonomy" id="1211323"/>
    <lineage>
        <taxon>Bacteria</taxon>
        <taxon>Thermotogati</taxon>
        <taxon>Deinococcota</taxon>
        <taxon>Deinococci</taxon>
        <taxon>Deinococcales</taxon>
        <taxon>Deinococcaceae</taxon>
        <taxon>Deinococcus</taxon>
    </lineage>
</organism>
<keyword evidence="10" id="KW-1185">Reference proteome</keyword>
<name>A0ABP9W407_9DEIO</name>
<dbReference type="InterPro" id="IPR036844">
    <property type="entry name" value="Hint_dom_sf"/>
</dbReference>
<evidence type="ECO:0000259" key="8">
    <source>
        <dbReference type="PROSITE" id="PS50819"/>
    </source>
</evidence>
<feature type="domain" description="DOD-type homing endonuclease" evidence="8">
    <location>
        <begin position="363"/>
        <end position="510"/>
    </location>
</feature>
<dbReference type="Gene3D" id="3.10.28.10">
    <property type="entry name" value="Homing endonucleases"/>
    <property type="match status" value="1"/>
</dbReference>
<dbReference type="PANTHER" id="PTHR30473">
    <property type="entry name" value="PROTEIN PHOH"/>
    <property type="match status" value="1"/>
</dbReference>
<evidence type="ECO:0000256" key="7">
    <source>
        <dbReference type="SAM" id="MobiDB-lite"/>
    </source>
</evidence>
<dbReference type="SUPFAM" id="SSF54791">
    <property type="entry name" value="Eukaryotic type KH-domain (KH-domain type I)"/>
    <property type="match status" value="1"/>
</dbReference>
<feature type="compositionally biased region" description="Basic and acidic residues" evidence="7">
    <location>
        <begin position="702"/>
        <end position="711"/>
    </location>
</feature>
<keyword evidence="3" id="KW-0963">Cytoplasm</keyword>
<dbReference type="Pfam" id="PF14528">
    <property type="entry name" value="LAGLIDADG_3"/>
    <property type="match status" value="1"/>
</dbReference>
<dbReference type="SUPFAM" id="SSF51294">
    <property type="entry name" value="Hedgehog/intein (Hint) domain"/>
    <property type="match status" value="1"/>
</dbReference>
<keyword evidence="4" id="KW-0547">Nucleotide-binding</keyword>
<dbReference type="InterPro" id="IPR004042">
    <property type="entry name" value="Intein_endonuc_central"/>
</dbReference>
<accession>A0ABP9W407</accession>
<dbReference type="InterPro" id="IPR051451">
    <property type="entry name" value="PhoH2-like"/>
</dbReference>
<dbReference type="InterPro" id="IPR003714">
    <property type="entry name" value="PhoH"/>
</dbReference>
<dbReference type="EMBL" id="BAABRP010000001">
    <property type="protein sequence ID" value="GAA5512089.1"/>
    <property type="molecule type" value="Genomic_DNA"/>
</dbReference>
<evidence type="ECO:0000313" key="10">
    <source>
        <dbReference type="Proteomes" id="UP001401887"/>
    </source>
</evidence>
<dbReference type="PANTHER" id="PTHR30473:SF1">
    <property type="entry name" value="PHOH-LIKE PROTEIN"/>
    <property type="match status" value="1"/>
</dbReference>
<dbReference type="InterPro" id="IPR027417">
    <property type="entry name" value="P-loop_NTPase"/>
</dbReference>
<feature type="region of interest" description="Disordered" evidence="7">
    <location>
        <begin position="1"/>
        <end position="23"/>
    </location>
</feature>
<dbReference type="Gene3D" id="3.40.50.300">
    <property type="entry name" value="P-loop containing nucleotide triphosphate hydrolases"/>
    <property type="match status" value="2"/>
</dbReference>
<dbReference type="SUPFAM" id="SSF52540">
    <property type="entry name" value="P-loop containing nucleoside triphosphate hydrolases"/>
    <property type="match status" value="2"/>
</dbReference>
<evidence type="ECO:0000313" key="9">
    <source>
        <dbReference type="EMBL" id="GAA5512089.1"/>
    </source>
</evidence>
<gene>
    <name evidence="9" type="ORF">Dcar01_00803</name>
</gene>
<protein>
    <recommendedName>
        <fullName evidence="6">PhoH-like protein</fullName>
    </recommendedName>
</protein>
<dbReference type="InterPro" id="IPR006142">
    <property type="entry name" value="INTEIN"/>
</dbReference>
<dbReference type="PROSITE" id="PS50819">
    <property type="entry name" value="INTEIN_ENDONUCLEASE"/>
    <property type="match status" value="1"/>
</dbReference>
<dbReference type="PRINTS" id="PR00379">
    <property type="entry name" value="INTEIN"/>
</dbReference>
<evidence type="ECO:0000256" key="1">
    <source>
        <dbReference type="ARBA" id="ARBA00004496"/>
    </source>
</evidence>
<evidence type="ECO:0000256" key="3">
    <source>
        <dbReference type="ARBA" id="ARBA00022490"/>
    </source>
</evidence>